<accession>A0A1H4F048</accession>
<feature type="region of interest" description="Disordered" evidence="4">
    <location>
        <begin position="252"/>
        <end position="309"/>
    </location>
</feature>
<dbReference type="PROSITE" id="PS01068">
    <property type="entry name" value="OMPA_1"/>
    <property type="match status" value="1"/>
</dbReference>
<evidence type="ECO:0000256" key="1">
    <source>
        <dbReference type="ARBA" id="ARBA00004370"/>
    </source>
</evidence>
<evidence type="ECO:0000313" key="7">
    <source>
        <dbReference type="EMBL" id="SEA90571.1"/>
    </source>
</evidence>
<feature type="transmembrane region" description="Helical" evidence="5">
    <location>
        <begin position="70"/>
        <end position="88"/>
    </location>
</feature>
<dbReference type="Pfam" id="PF00691">
    <property type="entry name" value="OmpA"/>
    <property type="match status" value="1"/>
</dbReference>
<dbReference type="InterPro" id="IPR036737">
    <property type="entry name" value="OmpA-like_sf"/>
</dbReference>
<dbReference type="SUPFAM" id="SSF103088">
    <property type="entry name" value="OmpA-like"/>
    <property type="match status" value="1"/>
</dbReference>
<keyword evidence="5" id="KW-1133">Transmembrane helix</keyword>
<dbReference type="Gene3D" id="3.30.1330.60">
    <property type="entry name" value="OmpA-like domain"/>
    <property type="match status" value="1"/>
</dbReference>
<evidence type="ECO:0000256" key="2">
    <source>
        <dbReference type="ARBA" id="ARBA00023136"/>
    </source>
</evidence>
<feature type="domain" description="OmpA-like" evidence="6">
    <location>
        <begin position="122"/>
        <end position="241"/>
    </location>
</feature>
<feature type="compositionally biased region" description="Low complexity" evidence="4">
    <location>
        <begin position="286"/>
        <end position="304"/>
    </location>
</feature>
<comment type="subcellular location">
    <subcellularLocation>
        <location evidence="1">Membrane</location>
    </subcellularLocation>
</comment>
<dbReference type="PROSITE" id="PS51123">
    <property type="entry name" value="OMPA_2"/>
    <property type="match status" value="1"/>
</dbReference>
<keyword evidence="5" id="KW-0812">Transmembrane</keyword>
<gene>
    <name evidence="7" type="ORF">SAMN02982996_02856</name>
</gene>
<feature type="transmembrane region" description="Helical" evidence="5">
    <location>
        <begin position="43"/>
        <end position="63"/>
    </location>
</feature>
<dbReference type="InterPro" id="IPR006690">
    <property type="entry name" value="OMPA-like_CS"/>
</dbReference>
<dbReference type="InterPro" id="IPR050330">
    <property type="entry name" value="Bact_OuterMem_StrucFunc"/>
</dbReference>
<keyword evidence="2 3" id="KW-0472">Membrane</keyword>
<evidence type="ECO:0000256" key="4">
    <source>
        <dbReference type="SAM" id="MobiDB-lite"/>
    </source>
</evidence>
<evidence type="ECO:0000313" key="8">
    <source>
        <dbReference type="Proteomes" id="UP000187280"/>
    </source>
</evidence>
<dbReference type="InterPro" id="IPR006665">
    <property type="entry name" value="OmpA-like"/>
</dbReference>
<evidence type="ECO:0000256" key="3">
    <source>
        <dbReference type="PROSITE-ProRule" id="PRU00473"/>
    </source>
</evidence>
<organism evidence="7 8">
    <name type="scientific">Lonsdalea quercina</name>
    <dbReference type="NCBI Taxonomy" id="71657"/>
    <lineage>
        <taxon>Bacteria</taxon>
        <taxon>Pseudomonadati</taxon>
        <taxon>Pseudomonadota</taxon>
        <taxon>Gammaproteobacteria</taxon>
        <taxon>Enterobacterales</taxon>
        <taxon>Pectobacteriaceae</taxon>
        <taxon>Lonsdalea</taxon>
    </lineage>
</organism>
<dbReference type="PANTHER" id="PTHR30329">
    <property type="entry name" value="STATOR ELEMENT OF FLAGELLAR MOTOR COMPLEX"/>
    <property type="match status" value="1"/>
</dbReference>
<dbReference type="STRING" id="71657.SAMN02982996_02856"/>
<evidence type="ECO:0000256" key="5">
    <source>
        <dbReference type="SAM" id="Phobius"/>
    </source>
</evidence>
<dbReference type="GO" id="GO:0009279">
    <property type="term" value="C:cell outer membrane"/>
    <property type="evidence" value="ECO:0007669"/>
    <property type="project" value="InterPro"/>
</dbReference>
<proteinExistence type="predicted"/>
<keyword evidence="8" id="KW-1185">Reference proteome</keyword>
<reference evidence="7 8" key="1">
    <citation type="submission" date="2016-10" db="EMBL/GenBank/DDBJ databases">
        <authorList>
            <person name="de Groot N.N."/>
        </authorList>
    </citation>
    <scope>NUCLEOTIDE SEQUENCE [LARGE SCALE GENOMIC DNA]</scope>
    <source>
        <strain evidence="7 8">ATCC 29281</strain>
    </source>
</reference>
<sequence length="502" mass="52781">MDGWSTSGDQSLKVKHLRKAAVLAMIVSLTSSCSSLHNMGQSYGTAIGCIGGAALGGGLAYLATHNAQKAVAGGIIGGIAGCAVGNVWQNREKALAQIAADENIAIYTETLKTDRSSGGETVGIVAQVEDSAMFPTGSADLTPDGLRQVKKLAAAMKTGEGNDAGLLLVVGHTDATGSASLNQRLSERRARNVGHILEQAGISASRLYFQGAGSSRPIADNDTDKGRAANRRVELVGLASEALLKQRLQQEGNNPRYLEHGTAGTATVVAKRPSDSTKTAPRKAEPAVSIPATPSSSAAAPRPAKATESKHYVDFGGDAVNASLPSLAANLTPQHRGFSLIGEAHASVVAKSCIADTVRVSGEARNLASGQPVGVHETREYLPGMNGRAWAGLVNGHLVTLSPVRVLRENASVTEDPRVYVTRNYEDNNRKSDAPLKAVANAWEGEDNILYRVYIQDGQQQNLSCIDLLVAKDQPKSQQGQLFYFGNGDNKKYMAAYTPARS</sequence>
<evidence type="ECO:0000259" key="6">
    <source>
        <dbReference type="PROSITE" id="PS51123"/>
    </source>
</evidence>
<name>A0A1H4F048_9GAMM</name>
<protein>
    <submittedName>
        <fullName evidence="7">Outer membrane protein OmpA</fullName>
    </submittedName>
</protein>
<dbReference type="AlphaFoldDB" id="A0A1H4F048"/>
<dbReference type="PANTHER" id="PTHR30329:SF21">
    <property type="entry name" value="LIPOPROTEIN YIAD-RELATED"/>
    <property type="match status" value="1"/>
</dbReference>
<dbReference type="Proteomes" id="UP000187280">
    <property type="component" value="Unassembled WGS sequence"/>
</dbReference>
<dbReference type="EMBL" id="FNQS01000011">
    <property type="protein sequence ID" value="SEA90571.1"/>
    <property type="molecule type" value="Genomic_DNA"/>
</dbReference>
<dbReference type="CDD" id="cd07185">
    <property type="entry name" value="OmpA_C-like"/>
    <property type="match status" value="1"/>
</dbReference>